<dbReference type="Proteomes" id="UP001165488">
    <property type="component" value="Unassembled WGS sequence"/>
</dbReference>
<comment type="caution">
    <text evidence="2">The sequence shown here is derived from an EMBL/GenBank/DDBJ whole genome shotgun (WGS) entry which is preliminary data.</text>
</comment>
<dbReference type="SUPFAM" id="SSF54427">
    <property type="entry name" value="NTF2-like"/>
    <property type="match status" value="1"/>
</dbReference>
<evidence type="ECO:0000313" key="2">
    <source>
        <dbReference type="EMBL" id="MCH7397673.1"/>
    </source>
</evidence>
<dbReference type="InterPro" id="IPR032710">
    <property type="entry name" value="NTF2-like_dom_sf"/>
</dbReference>
<reference evidence="2" key="1">
    <citation type="submission" date="2022-03" db="EMBL/GenBank/DDBJ databases">
        <title>De novo assembled genomes of Belliella spp. (Cyclobacteriaceae) strains.</title>
        <authorList>
            <person name="Szabo A."/>
            <person name="Korponai K."/>
            <person name="Felfoldi T."/>
        </authorList>
    </citation>
    <scope>NUCLEOTIDE SEQUENCE</scope>
    <source>
        <strain evidence="2">DSM 107340</strain>
    </source>
</reference>
<dbReference type="RefSeq" id="WP_241274187.1">
    <property type="nucleotide sequence ID" value="NZ_JAKZGS010000004.1"/>
</dbReference>
<evidence type="ECO:0000256" key="1">
    <source>
        <dbReference type="SAM" id="SignalP"/>
    </source>
</evidence>
<dbReference type="Gene3D" id="3.10.450.50">
    <property type="match status" value="1"/>
</dbReference>
<dbReference type="PROSITE" id="PS51257">
    <property type="entry name" value="PROKAR_LIPOPROTEIN"/>
    <property type="match status" value="1"/>
</dbReference>
<keyword evidence="3" id="KW-1185">Reference proteome</keyword>
<sequence>MKLRLQVFLMASFSFLACMQPSIQKQNENKVSKSNQITMQDENLVKPVKKLIEAMEAEDAKLIRAQFATTATQAYGADGKMKTAEETAKWLESDIISRQGKVKSPEYTIQDGNQVVVKGQYSSRGYTNKADFLFTVENGLITSWRMRY</sequence>
<evidence type="ECO:0000313" key="3">
    <source>
        <dbReference type="Proteomes" id="UP001165488"/>
    </source>
</evidence>
<feature type="chain" id="PRO_5046545751" evidence="1">
    <location>
        <begin position="20"/>
        <end position="148"/>
    </location>
</feature>
<keyword evidence="1" id="KW-0732">Signal</keyword>
<accession>A0ABS9UN13</accession>
<feature type="signal peptide" evidence="1">
    <location>
        <begin position="1"/>
        <end position="19"/>
    </location>
</feature>
<protein>
    <submittedName>
        <fullName evidence="2">Nuclear transport factor 2 family protein</fullName>
    </submittedName>
</protein>
<name>A0ABS9UN13_9BACT</name>
<organism evidence="2 3">
    <name type="scientific">Belliella calami</name>
    <dbReference type="NCBI Taxonomy" id="2923436"/>
    <lineage>
        <taxon>Bacteria</taxon>
        <taxon>Pseudomonadati</taxon>
        <taxon>Bacteroidota</taxon>
        <taxon>Cytophagia</taxon>
        <taxon>Cytophagales</taxon>
        <taxon>Cyclobacteriaceae</taxon>
        <taxon>Belliella</taxon>
    </lineage>
</organism>
<gene>
    <name evidence="2" type="ORF">MM236_06720</name>
</gene>
<dbReference type="EMBL" id="JAKZGS010000004">
    <property type="protein sequence ID" value="MCH7397673.1"/>
    <property type="molecule type" value="Genomic_DNA"/>
</dbReference>
<proteinExistence type="predicted"/>